<gene>
    <name evidence="1" type="ORF">LCGC14_2939380</name>
</gene>
<proteinExistence type="predicted"/>
<accession>A0A0F8Y5K2</accession>
<sequence>MTSQKMVEENTELLNNMSTHHLLPAWVGNFKENLKVIDESKDIMELEKKKEPAIVVGAGPSIKMHNHLKMLQ</sequence>
<dbReference type="AlphaFoldDB" id="A0A0F8Y5K2"/>
<evidence type="ECO:0000313" key="1">
    <source>
        <dbReference type="EMBL" id="KKK68905.1"/>
    </source>
</evidence>
<comment type="caution">
    <text evidence="1">The sequence shown here is derived from an EMBL/GenBank/DDBJ whole genome shotgun (WGS) entry which is preliminary data.</text>
</comment>
<name>A0A0F8Y5K2_9ZZZZ</name>
<dbReference type="EMBL" id="LAZR01058916">
    <property type="protein sequence ID" value="KKK68905.1"/>
    <property type="molecule type" value="Genomic_DNA"/>
</dbReference>
<feature type="non-terminal residue" evidence="1">
    <location>
        <position position="72"/>
    </location>
</feature>
<reference evidence="1" key="1">
    <citation type="journal article" date="2015" name="Nature">
        <title>Complex archaea that bridge the gap between prokaryotes and eukaryotes.</title>
        <authorList>
            <person name="Spang A."/>
            <person name="Saw J.H."/>
            <person name="Jorgensen S.L."/>
            <person name="Zaremba-Niedzwiedzka K."/>
            <person name="Martijn J."/>
            <person name="Lind A.E."/>
            <person name="van Eijk R."/>
            <person name="Schleper C."/>
            <person name="Guy L."/>
            <person name="Ettema T.J."/>
        </authorList>
    </citation>
    <scope>NUCLEOTIDE SEQUENCE</scope>
</reference>
<organism evidence="1">
    <name type="scientific">marine sediment metagenome</name>
    <dbReference type="NCBI Taxonomy" id="412755"/>
    <lineage>
        <taxon>unclassified sequences</taxon>
        <taxon>metagenomes</taxon>
        <taxon>ecological metagenomes</taxon>
    </lineage>
</organism>
<protein>
    <submittedName>
        <fullName evidence="1">Uncharacterized protein</fullName>
    </submittedName>
</protein>